<comment type="caution">
    <text evidence="3">The sequence shown here is derived from an EMBL/GenBank/DDBJ whole genome shotgun (WGS) entry which is preliminary data.</text>
</comment>
<dbReference type="Proteomes" id="UP001160130">
    <property type="component" value="Unassembled WGS sequence"/>
</dbReference>
<feature type="region of interest" description="Disordered" evidence="1">
    <location>
        <begin position="37"/>
        <end position="86"/>
    </location>
</feature>
<gene>
    <name evidence="3" type="ORF">M2272_005775</name>
</gene>
<keyword evidence="4" id="KW-1185">Reference proteome</keyword>
<evidence type="ECO:0000256" key="1">
    <source>
        <dbReference type="SAM" id="MobiDB-lite"/>
    </source>
</evidence>
<dbReference type="RefSeq" id="WP_280835666.1">
    <property type="nucleotide sequence ID" value="NZ_JARXVE010000015.1"/>
</dbReference>
<organism evidence="3 4">
    <name type="scientific">Mycolicibacterium frederiksbergense</name>
    <dbReference type="NCBI Taxonomy" id="117567"/>
    <lineage>
        <taxon>Bacteria</taxon>
        <taxon>Bacillati</taxon>
        <taxon>Actinomycetota</taxon>
        <taxon>Actinomycetes</taxon>
        <taxon>Mycobacteriales</taxon>
        <taxon>Mycobacteriaceae</taxon>
        <taxon>Mycolicibacterium</taxon>
    </lineage>
</organism>
<keyword evidence="2" id="KW-0732">Signal</keyword>
<reference evidence="3 4" key="1">
    <citation type="submission" date="2023-04" db="EMBL/GenBank/DDBJ databases">
        <title>Forest soil microbial communities from Buena Vista Peninsula, Colon Province, Panama.</title>
        <authorList>
            <person name="Bouskill N."/>
        </authorList>
    </citation>
    <scope>NUCLEOTIDE SEQUENCE [LARGE SCALE GENOMIC DNA]</scope>
    <source>
        <strain evidence="3 4">AC80</strain>
    </source>
</reference>
<accession>A0ABT6L825</accession>
<feature type="chain" id="PRO_5047256182" description="Chitin-binding protein" evidence="2">
    <location>
        <begin position="21"/>
        <end position="86"/>
    </location>
</feature>
<evidence type="ECO:0000313" key="3">
    <source>
        <dbReference type="EMBL" id="MDH6199107.1"/>
    </source>
</evidence>
<feature type="signal peptide" evidence="2">
    <location>
        <begin position="1"/>
        <end position="20"/>
    </location>
</feature>
<sequence length="86" mass="7947">MTSKLIASMFLAGAAAGAVAFGPVALAEPVPQPPCVPTPSAPCTDMGNTGPGGAPGQMPGVPGGAPGQMPGVPGGAPGQMPGVPGM</sequence>
<evidence type="ECO:0000256" key="2">
    <source>
        <dbReference type="SAM" id="SignalP"/>
    </source>
</evidence>
<name>A0ABT6L825_9MYCO</name>
<evidence type="ECO:0000313" key="4">
    <source>
        <dbReference type="Proteomes" id="UP001160130"/>
    </source>
</evidence>
<protein>
    <recommendedName>
        <fullName evidence="5">Chitin-binding protein</fullName>
    </recommendedName>
</protein>
<evidence type="ECO:0008006" key="5">
    <source>
        <dbReference type="Google" id="ProtNLM"/>
    </source>
</evidence>
<feature type="compositionally biased region" description="Gly residues" evidence="1">
    <location>
        <begin position="49"/>
        <end position="77"/>
    </location>
</feature>
<dbReference type="EMBL" id="JARXVE010000015">
    <property type="protein sequence ID" value="MDH6199107.1"/>
    <property type="molecule type" value="Genomic_DNA"/>
</dbReference>
<proteinExistence type="predicted"/>